<dbReference type="RefSeq" id="WP_116591525.1">
    <property type="nucleotide sequence ID" value="NZ_JBGUNC010000010.1"/>
</dbReference>
<dbReference type="Proteomes" id="UP000251717">
    <property type="component" value="Unassembled WGS sequence"/>
</dbReference>
<sequence>MIIDVKATNKNTGEVISYKLEGEQHAAFTYEGTHMQEVADNKIREVNNILILRDSPIYTMRAGETKTVENMTFIIEVTAA</sequence>
<evidence type="ECO:0000313" key="2">
    <source>
        <dbReference type="Proteomes" id="UP000251717"/>
    </source>
</evidence>
<protein>
    <submittedName>
        <fullName evidence="1">Uncharacterized protein</fullName>
    </submittedName>
</protein>
<organism evidence="1 2">
    <name type="scientific">Methanobrevibacter thaueri</name>
    <dbReference type="NCBI Taxonomy" id="190975"/>
    <lineage>
        <taxon>Archaea</taxon>
        <taxon>Methanobacteriati</taxon>
        <taxon>Methanobacteriota</taxon>
        <taxon>Methanomada group</taxon>
        <taxon>Methanobacteria</taxon>
        <taxon>Methanobacteriales</taxon>
        <taxon>Methanobacteriaceae</taxon>
        <taxon>Methanobrevibacter</taxon>
    </lineage>
</organism>
<dbReference type="EMBL" id="MZGS01000016">
    <property type="protein sequence ID" value="PWB87965.1"/>
    <property type="molecule type" value="Genomic_DNA"/>
</dbReference>
<gene>
    <name evidence="1" type="ORF">MBBTH_05520</name>
</gene>
<name>A0A315XNQ4_9EURY</name>
<keyword evidence="2" id="KW-1185">Reference proteome</keyword>
<proteinExistence type="predicted"/>
<dbReference type="OrthoDB" id="76115at2157"/>
<comment type="caution">
    <text evidence="1">The sequence shown here is derived from an EMBL/GenBank/DDBJ whole genome shotgun (WGS) entry which is preliminary data.</text>
</comment>
<dbReference type="AlphaFoldDB" id="A0A315XNQ4"/>
<accession>A0A315XNQ4</accession>
<reference evidence="1 2" key="1">
    <citation type="submission" date="2017-03" db="EMBL/GenBank/DDBJ databases">
        <title>Genome sequence of Methanobrevibacter thaueri.</title>
        <authorList>
            <person name="Poehlein A."/>
            <person name="Seedorf H."/>
            <person name="Daniel R."/>
        </authorList>
    </citation>
    <scope>NUCLEOTIDE SEQUENCE [LARGE SCALE GENOMIC DNA]</scope>
    <source>
        <strain evidence="1 2">DSM 11995</strain>
    </source>
</reference>
<evidence type="ECO:0000313" key="1">
    <source>
        <dbReference type="EMBL" id="PWB87965.1"/>
    </source>
</evidence>